<evidence type="ECO:0000256" key="5">
    <source>
        <dbReference type="ARBA" id="ARBA00022825"/>
    </source>
</evidence>
<dbReference type="FunCoup" id="A0A3N0VAA3">
    <property type="interactions" value="222"/>
</dbReference>
<dbReference type="InterPro" id="IPR004635">
    <property type="entry name" value="Pept_S49_SppA"/>
</dbReference>
<evidence type="ECO:0000256" key="6">
    <source>
        <dbReference type="ARBA" id="ARBA00023136"/>
    </source>
</evidence>
<keyword evidence="4" id="KW-0378">Hydrolase</keyword>
<dbReference type="Pfam" id="PF01343">
    <property type="entry name" value="Peptidase_S49"/>
    <property type="match status" value="2"/>
</dbReference>
<dbReference type="InterPro" id="IPR047217">
    <property type="entry name" value="S49_SppA_67K_type_N"/>
</dbReference>
<comment type="caution">
    <text evidence="10">The sequence shown here is derived from an EMBL/GenBank/DDBJ whole genome shotgun (WGS) entry which is preliminary data.</text>
</comment>
<feature type="domain" description="Peptidase S49" evidence="9">
    <location>
        <begin position="136"/>
        <end position="295"/>
    </location>
</feature>
<dbReference type="InterPro" id="IPR004634">
    <property type="entry name" value="Pept_S49_pIV"/>
</dbReference>
<evidence type="ECO:0000256" key="8">
    <source>
        <dbReference type="SAM" id="Phobius"/>
    </source>
</evidence>
<feature type="active site" description="Proton donor/acceptor" evidence="7">
    <location>
        <position position="204"/>
    </location>
</feature>
<dbReference type="EMBL" id="RJVO01000004">
    <property type="protein sequence ID" value="ROH89635.1"/>
    <property type="molecule type" value="Genomic_DNA"/>
</dbReference>
<dbReference type="NCBIfam" id="TIGR00705">
    <property type="entry name" value="SppA_67K"/>
    <property type="match status" value="1"/>
</dbReference>
<reference evidence="10 11" key="1">
    <citation type="submission" date="2018-10" db="EMBL/GenBank/DDBJ databases">
        <authorList>
            <person name="Chen W.-M."/>
        </authorList>
    </citation>
    <scope>NUCLEOTIDE SEQUENCE [LARGE SCALE GENOMIC DNA]</scope>
    <source>
        <strain evidence="10 11">THS-13</strain>
    </source>
</reference>
<feature type="transmembrane region" description="Helical" evidence="8">
    <location>
        <begin position="20"/>
        <end position="42"/>
    </location>
</feature>
<dbReference type="Proteomes" id="UP000282106">
    <property type="component" value="Unassembled WGS sequence"/>
</dbReference>
<evidence type="ECO:0000259" key="9">
    <source>
        <dbReference type="Pfam" id="PF01343"/>
    </source>
</evidence>
<dbReference type="InterPro" id="IPR047272">
    <property type="entry name" value="S49_SppA_C"/>
</dbReference>
<comment type="similarity">
    <text evidence="2">Belongs to the peptidase S49 family.</text>
</comment>
<evidence type="ECO:0000256" key="2">
    <source>
        <dbReference type="ARBA" id="ARBA00008683"/>
    </source>
</evidence>
<gene>
    <name evidence="10" type="primary">sppA</name>
    <name evidence="10" type="ORF">ED208_10945</name>
</gene>
<dbReference type="GO" id="GO:0016020">
    <property type="term" value="C:membrane"/>
    <property type="evidence" value="ECO:0007669"/>
    <property type="project" value="UniProtKB-SubCell"/>
</dbReference>
<evidence type="ECO:0000256" key="3">
    <source>
        <dbReference type="ARBA" id="ARBA00022670"/>
    </source>
</evidence>
<dbReference type="AlphaFoldDB" id="A0A3N0VAA3"/>
<dbReference type="Gene3D" id="3.90.226.10">
    <property type="entry name" value="2-enoyl-CoA Hydratase, Chain A, domain 1"/>
    <property type="match status" value="3"/>
</dbReference>
<dbReference type="InParanoid" id="A0A3N0VAA3"/>
<dbReference type="PANTHER" id="PTHR33209:SF1">
    <property type="entry name" value="PEPTIDASE S49 DOMAIN-CONTAINING PROTEIN"/>
    <property type="match status" value="1"/>
</dbReference>
<keyword evidence="8" id="KW-0812">Transmembrane</keyword>
<evidence type="ECO:0000256" key="4">
    <source>
        <dbReference type="ARBA" id="ARBA00022801"/>
    </source>
</evidence>
<dbReference type="Gene3D" id="6.20.330.10">
    <property type="match status" value="1"/>
</dbReference>
<keyword evidence="5" id="KW-0720">Serine protease</keyword>
<keyword evidence="3" id="KW-0645">Protease</keyword>
<accession>A0A3N0VAA3</accession>
<evidence type="ECO:0000256" key="1">
    <source>
        <dbReference type="ARBA" id="ARBA00004370"/>
    </source>
</evidence>
<dbReference type="PIRSF" id="PIRSF001217">
    <property type="entry name" value="Protease_4_SppA"/>
    <property type="match status" value="1"/>
</dbReference>
<dbReference type="RefSeq" id="WP_123211931.1">
    <property type="nucleotide sequence ID" value="NZ_RJVO01000004.1"/>
</dbReference>
<keyword evidence="6 8" id="KW-0472">Membrane</keyword>
<sequence>MSEPVRRPLFVRLFQGVWNLVVWAYRLVVILLLITSLSLLWVSTRGGPPVVVEDNVALVVAPSGALVEQIDLEPAQRLAEQFGGELPSQTLLRDLIDALDAARIDPRVSMAVVKLDGLHSAGLAQLEELNAAIDRFKASGKPVHAYAPSYEQSHYFVAAHANDISIDPLGMVAVEGLSSQQMYFKDALDKLGVVVNVFRVGEYKSAVEPFIRNDMSAEAKTANLDWLGDLWSRYGSLTSVARQLPTDSIDQYVNGMADGMQRLQGDAAAYAKEAKLVTHIETLSEFRQRMAETVGMDEDLGSFRQIWSEDYLRAVHSSRKAPPAASKIALVVVQGEIVDGPGEPGYAGGDTIADLLDEARRDDQVAAVVLRVDSPGGSVYASEQIRRAVQALKADGKPVVASMSSVAASGGYWVSMAADKIIAHESTITGSIGIFGLVPTIDKPLEKLGIHTDGVGTTPLAGAMRIDRPLTPEVKAIIQSSIEKGYRDFINGVAEGRSLQPEAVDRIARGRVWSGLKAKDLGLVDSFGGLDAAVTTAAELAQLDSGSYELDERHPGMSTPFQALLHFFGQAAVRSQALGSLSGLVRQLSQAPELRSSLGWINDPRGAYARCFCAVNLGRP</sequence>
<dbReference type="GO" id="GO:0008236">
    <property type="term" value="F:serine-type peptidase activity"/>
    <property type="evidence" value="ECO:0007669"/>
    <property type="project" value="UniProtKB-KW"/>
</dbReference>
<dbReference type="InterPro" id="IPR002142">
    <property type="entry name" value="Peptidase_S49"/>
</dbReference>
<feature type="domain" description="Peptidase S49" evidence="9">
    <location>
        <begin position="392"/>
        <end position="543"/>
    </location>
</feature>
<proteinExistence type="inferred from homology"/>
<organism evidence="10 11">
    <name type="scientific">Stagnimonas aquatica</name>
    <dbReference type="NCBI Taxonomy" id="2689987"/>
    <lineage>
        <taxon>Bacteria</taxon>
        <taxon>Pseudomonadati</taxon>
        <taxon>Pseudomonadota</taxon>
        <taxon>Gammaproteobacteria</taxon>
        <taxon>Nevskiales</taxon>
        <taxon>Nevskiaceae</taxon>
        <taxon>Stagnimonas</taxon>
    </lineage>
</organism>
<name>A0A3N0VAA3_9GAMM</name>
<keyword evidence="11" id="KW-1185">Reference proteome</keyword>
<feature type="active site" description="Nucleophile" evidence="7">
    <location>
        <position position="409"/>
    </location>
</feature>
<evidence type="ECO:0000313" key="10">
    <source>
        <dbReference type="EMBL" id="ROH89635.1"/>
    </source>
</evidence>
<dbReference type="CDD" id="cd07018">
    <property type="entry name" value="S49_SppA_67K_type"/>
    <property type="match status" value="1"/>
</dbReference>
<evidence type="ECO:0000313" key="11">
    <source>
        <dbReference type="Proteomes" id="UP000282106"/>
    </source>
</evidence>
<comment type="subcellular location">
    <subcellularLocation>
        <location evidence="1">Membrane</location>
    </subcellularLocation>
</comment>
<dbReference type="PANTHER" id="PTHR33209">
    <property type="entry name" value="PROTEASE 4"/>
    <property type="match status" value="1"/>
</dbReference>
<dbReference type="NCBIfam" id="TIGR00706">
    <property type="entry name" value="SppA_dom"/>
    <property type="match status" value="1"/>
</dbReference>
<dbReference type="GO" id="GO:0006465">
    <property type="term" value="P:signal peptide processing"/>
    <property type="evidence" value="ECO:0007669"/>
    <property type="project" value="InterPro"/>
</dbReference>
<protein>
    <submittedName>
        <fullName evidence="10">Signal peptide peptidase SppA</fullName>
    </submittedName>
</protein>
<evidence type="ECO:0000256" key="7">
    <source>
        <dbReference type="PIRSR" id="PIRSR001217-1"/>
    </source>
</evidence>
<dbReference type="InterPro" id="IPR029045">
    <property type="entry name" value="ClpP/crotonase-like_dom_sf"/>
</dbReference>
<keyword evidence="8" id="KW-1133">Transmembrane helix</keyword>
<dbReference type="CDD" id="cd07023">
    <property type="entry name" value="S49_Sppa_N_C"/>
    <property type="match status" value="1"/>
</dbReference>
<dbReference type="SUPFAM" id="SSF52096">
    <property type="entry name" value="ClpP/crotonase"/>
    <property type="match status" value="2"/>
</dbReference>